<gene>
    <name evidence="1" type="ORF">C5Y93_31335</name>
</gene>
<evidence type="ECO:0000313" key="1">
    <source>
        <dbReference type="EMBL" id="PQO41601.1"/>
    </source>
</evidence>
<organism evidence="1 2">
    <name type="scientific">Blastopirellula marina</name>
    <dbReference type="NCBI Taxonomy" id="124"/>
    <lineage>
        <taxon>Bacteria</taxon>
        <taxon>Pseudomonadati</taxon>
        <taxon>Planctomycetota</taxon>
        <taxon>Planctomycetia</taxon>
        <taxon>Pirellulales</taxon>
        <taxon>Pirellulaceae</taxon>
        <taxon>Blastopirellula</taxon>
    </lineage>
</organism>
<sequence length="415" mass="47476">MAFEPINLFSHKIDPRGVVQVLRQSGFPLEIEGPEDDWSQIVVEVKKGSLFRKRRVLTFGHNAEYYDGEDWPGQILGMQGYFSRFQEVPRMPEVMRMIQSFRFSLAVPQHDLDIWSDDERRALIFAVCRHLDGVIFTPSSLSDAEGRVLFRAGGEYDPEATFPFIPTVEPTDAEVIDEEEYEDPEPPTPQRVARRALALTSVSARATLEMDASQLDSPEELRGHLLEWVEALEIRDELEPEEWKVLQRPVGGLEQQDHINAMWRVEGLAVLAWALGRHDLPPDDALVVPSEIYPAMGFLDPTMGRSVLETAELRSSEELQEMQIHLLMLHWRIRNYSIQPEPFDFVAFSKACWFGEFDISTFRIIDNDLAIGEAAIHDADSEHRSIVQSLAHERHLAINWLLGYSEKYSDTDTST</sequence>
<dbReference type="AlphaFoldDB" id="A0A2S8GBE2"/>
<dbReference type="EMBL" id="PUHZ01000026">
    <property type="protein sequence ID" value="PQO41601.1"/>
    <property type="molecule type" value="Genomic_DNA"/>
</dbReference>
<dbReference type="InterPro" id="IPR025368">
    <property type="entry name" value="DUF4272"/>
</dbReference>
<dbReference type="Pfam" id="PF14094">
    <property type="entry name" value="DUF4272"/>
    <property type="match status" value="1"/>
</dbReference>
<comment type="caution">
    <text evidence="1">The sequence shown here is derived from an EMBL/GenBank/DDBJ whole genome shotgun (WGS) entry which is preliminary data.</text>
</comment>
<evidence type="ECO:0008006" key="3">
    <source>
        <dbReference type="Google" id="ProtNLM"/>
    </source>
</evidence>
<evidence type="ECO:0000313" key="2">
    <source>
        <dbReference type="Proteomes" id="UP000237819"/>
    </source>
</evidence>
<reference evidence="1 2" key="1">
    <citation type="submission" date="2018-02" db="EMBL/GenBank/DDBJ databases">
        <title>Comparative genomes isolates from brazilian mangrove.</title>
        <authorList>
            <person name="Araujo J.E."/>
            <person name="Taketani R.G."/>
            <person name="Silva M.C.P."/>
            <person name="Loureco M.V."/>
            <person name="Andreote F.D."/>
        </authorList>
    </citation>
    <scope>NUCLEOTIDE SEQUENCE [LARGE SCALE GENOMIC DNA]</scope>
    <source>
        <strain evidence="1 2">Nap-Phe MGV</strain>
    </source>
</reference>
<accession>A0A2S8GBE2</accession>
<dbReference type="RefSeq" id="WP_105339426.1">
    <property type="nucleotide sequence ID" value="NZ_PUHZ01000026.1"/>
</dbReference>
<proteinExistence type="predicted"/>
<protein>
    <recommendedName>
        <fullName evidence="3">DUF4272 domain-containing protein</fullName>
    </recommendedName>
</protein>
<dbReference type="Proteomes" id="UP000237819">
    <property type="component" value="Unassembled WGS sequence"/>
</dbReference>
<dbReference type="OrthoDB" id="292626at2"/>
<name>A0A2S8GBE2_9BACT</name>